<reference evidence="3" key="1">
    <citation type="submission" date="2015-08" db="EMBL/GenBank/DDBJ databases">
        <title>Genome sequencing project for genomic taxonomy and phylogenomics of Bacillus-like bacteria.</title>
        <authorList>
            <person name="Liu B."/>
            <person name="Wang J."/>
            <person name="Zhu Y."/>
            <person name="Liu G."/>
            <person name="Chen Q."/>
            <person name="Chen Z."/>
            <person name="Lan J."/>
            <person name="Che J."/>
            <person name="Ge C."/>
            <person name="Shi H."/>
            <person name="Pan Z."/>
            <person name="Liu X."/>
        </authorList>
    </citation>
    <scope>NUCLEOTIDE SEQUENCE [LARGE SCALE GENOMIC DNA]</scope>
    <source>
        <strain evidence="3">FJAT-22460</strain>
    </source>
</reference>
<dbReference type="RefSeq" id="WP_054404996.1">
    <property type="nucleotide sequence ID" value="NZ_LIUT01000008.1"/>
</dbReference>
<name>A0A0M1N1B8_9BACL</name>
<feature type="transmembrane region" description="Helical" evidence="1">
    <location>
        <begin position="46"/>
        <end position="64"/>
    </location>
</feature>
<keyword evidence="3" id="KW-1185">Reference proteome</keyword>
<dbReference type="Pfam" id="PF09578">
    <property type="entry name" value="Spore_YabQ"/>
    <property type="match status" value="1"/>
</dbReference>
<feature type="transmembrane region" description="Helical" evidence="1">
    <location>
        <begin position="70"/>
        <end position="91"/>
    </location>
</feature>
<gene>
    <name evidence="2" type="ORF">AM231_24490</name>
</gene>
<dbReference type="NCBIfam" id="TIGR02893">
    <property type="entry name" value="spore_yabQ"/>
    <property type="match status" value="1"/>
</dbReference>
<keyword evidence="1" id="KW-1133">Transmembrane helix</keyword>
<evidence type="ECO:0000313" key="3">
    <source>
        <dbReference type="Proteomes" id="UP000036932"/>
    </source>
</evidence>
<protein>
    <submittedName>
        <fullName evidence="2">Spore cortex biosynthesis protein YabQ</fullName>
    </submittedName>
</protein>
<dbReference type="InterPro" id="IPR019074">
    <property type="entry name" value="YabQ"/>
</dbReference>
<feature type="transmembrane region" description="Helical" evidence="1">
    <location>
        <begin position="6"/>
        <end position="25"/>
    </location>
</feature>
<dbReference type="PATRIC" id="fig|1705565.3.peg.1062"/>
<keyword evidence="1" id="KW-0812">Transmembrane</keyword>
<evidence type="ECO:0000256" key="1">
    <source>
        <dbReference type="SAM" id="Phobius"/>
    </source>
</evidence>
<organism evidence="2 3">
    <name type="scientific">Paenibacillus solani</name>
    <dbReference type="NCBI Taxonomy" id="1705565"/>
    <lineage>
        <taxon>Bacteria</taxon>
        <taxon>Bacillati</taxon>
        <taxon>Bacillota</taxon>
        <taxon>Bacilli</taxon>
        <taxon>Bacillales</taxon>
        <taxon>Paenibacillaceae</taxon>
        <taxon>Paenibacillus</taxon>
    </lineage>
</organism>
<keyword evidence="1" id="KW-0472">Membrane</keyword>
<sequence length="189" mass="22785">MNPSVQWITLLWMLFSGAAMGVAFDSYRVLAGQLRFPSWSKHALDFFYWIAAAFFIFRMLYVTNNGQLRFYVFVGLIIGVWIYFLLWSVITQRFVVMLIQVTKGLLSFLYKLFRMLLWNPIIGILMLCLGLLRFLWKFLLSLLRLILKCLMPFWRLLKWMVRPITSRLRLPAWYKQFADKVIKAWKRWF</sequence>
<accession>A0A0M1N1B8</accession>
<dbReference type="EMBL" id="LIUT01000008">
    <property type="protein sequence ID" value="KOR75830.1"/>
    <property type="molecule type" value="Genomic_DNA"/>
</dbReference>
<dbReference type="AlphaFoldDB" id="A0A0M1N1B8"/>
<evidence type="ECO:0000313" key="2">
    <source>
        <dbReference type="EMBL" id="KOR75830.1"/>
    </source>
</evidence>
<feature type="transmembrane region" description="Helical" evidence="1">
    <location>
        <begin position="112"/>
        <end position="132"/>
    </location>
</feature>
<dbReference type="OrthoDB" id="1653819at2"/>
<comment type="caution">
    <text evidence="2">The sequence shown here is derived from an EMBL/GenBank/DDBJ whole genome shotgun (WGS) entry which is preliminary data.</text>
</comment>
<dbReference type="Proteomes" id="UP000036932">
    <property type="component" value="Unassembled WGS sequence"/>
</dbReference>
<proteinExistence type="predicted"/>